<reference evidence="17" key="2">
    <citation type="submission" date="2020-04" db="EMBL/GenBank/DDBJ databases">
        <title>Genome analysis and biological profiling of marine Cellulosimicrobium funkei MOSEL-ME6.</title>
        <authorList>
            <person name="Tanveer F."/>
            <person name="Xie Y."/>
            <person name="Shinwari Z.K."/>
        </authorList>
    </citation>
    <scope>NUCLEOTIDE SEQUENCE [LARGE SCALE GENOMIC DNA]</scope>
    <source>
        <strain evidence="17">MOSEL-ME25</strain>
    </source>
</reference>
<dbReference type="GeneID" id="77844771"/>
<feature type="transmembrane region" description="Helical" evidence="13">
    <location>
        <begin position="287"/>
        <end position="308"/>
    </location>
</feature>
<feature type="transmembrane region" description="Helical" evidence="13">
    <location>
        <begin position="202"/>
        <end position="221"/>
    </location>
</feature>
<dbReference type="NCBIfam" id="TIGR00797">
    <property type="entry name" value="matE"/>
    <property type="match status" value="1"/>
</dbReference>
<comment type="similarity">
    <text evidence="3">Belongs to the multi antimicrobial extrusion (MATE) (TC 2.A.66.1) family.</text>
</comment>
<feature type="transmembrane region" description="Helical" evidence="13">
    <location>
        <begin position="63"/>
        <end position="82"/>
    </location>
</feature>
<evidence type="ECO:0000256" key="12">
    <source>
        <dbReference type="ARBA" id="ARBA00031636"/>
    </source>
</evidence>
<gene>
    <name evidence="15" type="ORF">F7P68_0005665</name>
    <name evidence="14" type="ORF">SN16_04330</name>
</gene>
<evidence type="ECO:0000256" key="4">
    <source>
        <dbReference type="ARBA" id="ARBA00020268"/>
    </source>
</evidence>
<comment type="function">
    <text evidence="1">Multidrug efflux pump.</text>
</comment>
<proteinExistence type="inferred from homology"/>
<comment type="caution">
    <text evidence="14">The sequence shown here is derived from an EMBL/GenBank/DDBJ whole genome shotgun (WGS) entry which is preliminary data.</text>
</comment>
<dbReference type="InterPro" id="IPR050222">
    <property type="entry name" value="MATE_MdtK"/>
</dbReference>
<evidence type="ECO:0000313" key="17">
    <source>
        <dbReference type="Proteomes" id="UP000527860"/>
    </source>
</evidence>
<evidence type="ECO:0000256" key="9">
    <source>
        <dbReference type="ARBA" id="ARBA00022989"/>
    </source>
</evidence>
<evidence type="ECO:0000256" key="1">
    <source>
        <dbReference type="ARBA" id="ARBA00003408"/>
    </source>
</evidence>
<dbReference type="RefSeq" id="WP_040105384.1">
    <property type="nucleotide sequence ID" value="NZ_JABEVU030000001.1"/>
</dbReference>
<dbReference type="PANTHER" id="PTHR43298:SF2">
    <property type="entry name" value="FMN_FAD EXPORTER YEEO-RELATED"/>
    <property type="match status" value="1"/>
</dbReference>
<name>A0A0C2DMM4_9STAP</name>
<evidence type="ECO:0000256" key="6">
    <source>
        <dbReference type="ARBA" id="ARBA00022449"/>
    </source>
</evidence>
<feature type="transmembrane region" description="Helical" evidence="13">
    <location>
        <begin position="388"/>
        <end position="410"/>
    </location>
</feature>
<dbReference type="CDD" id="cd13131">
    <property type="entry name" value="MATE_NorM_like"/>
    <property type="match status" value="1"/>
</dbReference>
<keyword evidence="7" id="KW-1003">Cell membrane</keyword>
<dbReference type="Proteomes" id="UP000031546">
    <property type="component" value="Unassembled WGS sequence"/>
</dbReference>
<feature type="transmembrane region" description="Helical" evidence="13">
    <location>
        <begin position="416"/>
        <end position="438"/>
    </location>
</feature>
<evidence type="ECO:0000256" key="7">
    <source>
        <dbReference type="ARBA" id="ARBA00022475"/>
    </source>
</evidence>
<keyword evidence="8 13" id="KW-0812">Transmembrane</keyword>
<keyword evidence="11 13" id="KW-0472">Membrane</keyword>
<dbReference type="GO" id="GO:0042910">
    <property type="term" value="F:xenobiotic transmembrane transporter activity"/>
    <property type="evidence" value="ECO:0007669"/>
    <property type="project" value="InterPro"/>
</dbReference>
<protein>
    <recommendedName>
        <fullName evidence="4">Probable multidrug resistance protein NorM</fullName>
    </recommendedName>
    <alternativeName>
        <fullName evidence="12">Multidrug-efflux transporter</fullName>
    </alternativeName>
</protein>
<evidence type="ECO:0000256" key="11">
    <source>
        <dbReference type="ARBA" id="ARBA00023136"/>
    </source>
</evidence>
<feature type="transmembrane region" description="Helical" evidence="13">
    <location>
        <begin position="17"/>
        <end position="34"/>
    </location>
</feature>
<dbReference type="Proteomes" id="UP000527860">
    <property type="component" value="Unassembled WGS sequence"/>
</dbReference>
<reference evidence="15 17" key="4">
    <citation type="submission" date="2022-12" db="EMBL/GenBank/DDBJ databases">
        <title>Genome analysis and biological profiling of marine Salinicoccus roseus MOSEL-ME25.</title>
        <authorList>
            <person name="Mirza F.T."/>
            <person name="Xie Y."/>
            <person name="Shinwari Z.K."/>
        </authorList>
    </citation>
    <scope>NUCLEOTIDE SEQUENCE [LARGE SCALE GENOMIC DNA]</scope>
    <source>
        <strain evidence="15 17">MOSEL-ME25</strain>
    </source>
</reference>
<evidence type="ECO:0000256" key="5">
    <source>
        <dbReference type="ARBA" id="ARBA00022448"/>
    </source>
</evidence>
<evidence type="ECO:0000313" key="16">
    <source>
        <dbReference type="Proteomes" id="UP000031546"/>
    </source>
</evidence>
<dbReference type="GO" id="GO:0005886">
    <property type="term" value="C:plasma membrane"/>
    <property type="evidence" value="ECO:0007669"/>
    <property type="project" value="UniProtKB-SubCell"/>
</dbReference>
<keyword evidence="6" id="KW-0050">Antiport</keyword>
<reference evidence="14 16" key="1">
    <citation type="submission" date="2015-01" db="EMBL/GenBank/DDBJ databases">
        <title>Genome sequences of high lactate-tolerant strain Salinicoccus roseus W12 with industrial interest.</title>
        <authorList>
            <person name="Wang H."/>
            <person name="Yu B."/>
        </authorList>
    </citation>
    <scope>NUCLEOTIDE SEQUENCE [LARGE SCALE GENOMIC DNA]</scope>
    <source>
        <strain evidence="14 16">W12</strain>
    </source>
</reference>
<dbReference type="OrthoDB" id="9780160at2"/>
<feature type="transmembrane region" description="Helical" evidence="13">
    <location>
        <begin position="320"/>
        <end position="340"/>
    </location>
</feature>
<reference evidence="15" key="3">
    <citation type="submission" date="2020-04" db="EMBL/GenBank/DDBJ databases">
        <authorList>
            <person name="Tanveer F."/>
            <person name="Xie Y."/>
            <person name="Shinwari Z.K."/>
        </authorList>
    </citation>
    <scope>NUCLEOTIDE SEQUENCE</scope>
    <source>
        <strain evidence="15">MOSEL-ME25</strain>
    </source>
</reference>
<feature type="transmembrane region" description="Helical" evidence="13">
    <location>
        <begin position="162"/>
        <end position="182"/>
    </location>
</feature>
<dbReference type="PIRSF" id="PIRSF006603">
    <property type="entry name" value="DinF"/>
    <property type="match status" value="1"/>
</dbReference>
<keyword evidence="5" id="KW-0813">Transport</keyword>
<evidence type="ECO:0000256" key="10">
    <source>
        <dbReference type="ARBA" id="ARBA00023065"/>
    </source>
</evidence>
<dbReference type="STRING" id="45670.SN16_04330"/>
<comment type="subcellular location">
    <subcellularLocation>
        <location evidence="2">Cell membrane</location>
        <topology evidence="2">Multi-pass membrane protein</topology>
    </subcellularLocation>
</comment>
<accession>A0A0C2DMM4</accession>
<evidence type="ECO:0000256" key="13">
    <source>
        <dbReference type="SAM" id="Phobius"/>
    </source>
</evidence>
<keyword evidence="10" id="KW-0406">Ion transport</keyword>
<evidence type="ECO:0000313" key="15">
    <source>
        <dbReference type="EMBL" id="MDB0580008.1"/>
    </source>
</evidence>
<dbReference type="InterPro" id="IPR002528">
    <property type="entry name" value="MATE_fam"/>
</dbReference>
<dbReference type="EMBL" id="JABEVU030000001">
    <property type="protein sequence ID" value="MDB0580008.1"/>
    <property type="molecule type" value="Genomic_DNA"/>
</dbReference>
<feature type="transmembrane region" description="Helical" evidence="13">
    <location>
        <begin position="133"/>
        <end position="150"/>
    </location>
</feature>
<evidence type="ECO:0000256" key="8">
    <source>
        <dbReference type="ARBA" id="ARBA00022692"/>
    </source>
</evidence>
<sequence>MYHTDSKREMYKQFIRILWPIMITQVLLYSMNLIDTMMSGRAGVEDLAGVAIGSSFWAPVSTGINGILLAVTAIIAQLLGAGQKDAVRHNVQQAIYIAAALTVLTLLLGIFFLDNLLNVMGLENSVHHIAYHYLVGLATGILPLFMFSVLRNFIDAQGFTRISLYVITTSLPLNIFFNYTLIFGNFGFPELGGIGAGYATAITYWLMFLLISLMVLRVAPLKEFYIFRGWSRPLLRTLRHHLAVGVPIGVLIFVETSIFSMMTLLVGVMFTTNVIAANQVVLNFTTMLFMLPLSISMAMTIVIGFSAGGGRHEDARRYKMMGIISSLGLVGIASIFLYFFREPISYLYTDDPEVVAVTMPLFLFAIIYQFSDALQATFQGILRGYKDVVLPSVIAIVSYWFIGMVSGYVLASRTELGVYGFWIGISIGLTSAAIGFYIRLKYIEHKNMFKVPQSAQ</sequence>
<evidence type="ECO:0000256" key="2">
    <source>
        <dbReference type="ARBA" id="ARBA00004651"/>
    </source>
</evidence>
<dbReference type="GO" id="GO:0006811">
    <property type="term" value="P:monoatomic ion transport"/>
    <property type="evidence" value="ECO:0007669"/>
    <property type="project" value="UniProtKB-KW"/>
</dbReference>
<dbReference type="Pfam" id="PF01554">
    <property type="entry name" value="MatE"/>
    <property type="match status" value="2"/>
</dbReference>
<dbReference type="PANTHER" id="PTHR43298">
    <property type="entry name" value="MULTIDRUG RESISTANCE PROTEIN NORM-RELATED"/>
    <property type="match status" value="1"/>
</dbReference>
<dbReference type="GO" id="GO:0015297">
    <property type="term" value="F:antiporter activity"/>
    <property type="evidence" value="ECO:0007669"/>
    <property type="project" value="UniProtKB-KW"/>
</dbReference>
<feature type="transmembrane region" description="Helical" evidence="13">
    <location>
        <begin position="242"/>
        <end position="267"/>
    </location>
</feature>
<keyword evidence="9 13" id="KW-1133">Transmembrane helix</keyword>
<evidence type="ECO:0000313" key="14">
    <source>
        <dbReference type="EMBL" id="KIH71273.1"/>
    </source>
</evidence>
<keyword evidence="17" id="KW-1185">Reference proteome</keyword>
<evidence type="ECO:0000256" key="3">
    <source>
        <dbReference type="ARBA" id="ARBA00010199"/>
    </source>
</evidence>
<feature type="transmembrane region" description="Helical" evidence="13">
    <location>
        <begin position="94"/>
        <end position="113"/>
    </location>
</feature>
<dbReference type="InterPro" id="IPR048279">
    <property type="entry name" value="MdtK-like"/>
</dbReference>
<organism evidence="14 16">
    <name type="scientific">Salinicoccus roseus</name>
    <dbReference type="NCBI Taxonomy" id="45670"/>
    <lineage>
        <taxon>Bacteria</taxon>
        <taxon>Bacillati</taxon>
        <taxon>Bacillota</taxon>
        <taxon>Bacilli</taxon>
        <taxon>Bacillales</taxon>
        <taxon>Staphylococcaceae</taxon>
        <taxon>Salinicoccus</taxon>
    </lineage>
</organism>
<dbReference type="EMBL" id="JXII01000003">
    <property type="protein sequence ID" value="KIH71273.1"/>
    <property type="molecule type" value="Genomic_DNA"/>
</dbReference>
<feature type="transmembrane region" description="Helical" evidence="13">
    <location>
        <begin position="352"/>
        <end position="368"/>
    </location>
</feature>
<dbReference type="AlphaFoldDB" id="A0A0C2DMM4"/>